<dbReference type="RefSeq" id="WP_212594349.1">
    <property type="nucleotide sequence ID" value="NZ_CP073587.1"/>
</dbReference>
<evidence type="ECO:0000313" key="9">
    <source>
        <dbReference type="Proteomes" id="UP000679575"/>
    </source>
</evidence>
<gene>
    <name evidence="8" type="ORF">KDN34_14100</name>
</gene>
<sequence length="268" mass="29747">MHQDVDSLFAAMWQDYISMTPSAAKVHQLLGQGNAIINDHIALRTFNLPKVGLEVLAAHFIELGYQACGDYRFEQKKLRAKHFEHPDETQPKVFISELLVEEFSPWLQQTVAQLVAQIPDEATSADDFLYSGRHWAMDYATYSRLLEESEYAAWVAAFGYRANHFTVSVNHLAGFSTLEAVNEALKAAGFVLNSAGGEIKGSAAVLLEQSSTMADRIPVAFGDRTVEIPSCFYEFARRYPKADGKLYTGFVAASADKIFESTNAKSES</sequence>
<protein>
    <recommendedName>
        <fullName evidence="6">2-oxoadipate dioxygenase/decarboxylase</fullName>
        <ecNumber evidence="6">1.13.11.93</ecNumber>
    </recommendedName>
    <alternativeName>
        <fullName evidence="7">2-hydroxyglutarate synthase</fullName>
    </alternativeName>
</protein>
<name>A0ABX7YSG1_9GAMM</name>
<keyword evidence="3" id="KW-0560">Oxidoreductase</keyword>
<keyword evidence="2" id="KW-0223">Dioxygenase</keyword>
<comment type="cofactor">
    <cofactor evidence="1">
        <name>Fe(2+)</name>
        <dbReference type="ChEBI" id="CHEBI:29033"/>
    </cofactor>
</comment>
<reference evidence="8 9" key="1">
    <citation type="submission" date="2021-04" db="EMBL/GenBank/DDBJ databases">
        <title>Novel species identification of genus Shewanella.</title>
        <authorList>
            <person name="Liu G."/>
        </authorList>
    </citation>
    <scope>NUCLEOTIDE SEQUENCE [LARGE SCALE GENOMIC DNA]</scope>
    <source>
        <strain evidence="8 9">FJAT-54481</strain>
    </source>
</reference>
<dbReference type="SMART" id="SM01150">
    <property type="entry name" value="DUF1338"/>
    <property type="match status" value="1"/>
</dbReference>
<dbReference type="EMBL" id="CP073587">
    <property type="protein sequence ID" value="QUN05315.1"/>
    <property type="molecule type" value="Genomic_DNA"/>
</dbReference>
<evidence type="ECO:0000256" key="3">
    <source>
        <dbReference type="ARBA" id="ARBA00023002"/>
    </source>
</evidence>
<dbReference type="PANTHER" id="PTHR31136">
    <property type="entry name" value="DUF1338 DOMAIN-CONTAINING PROTEIN"/>
    <property type="match status" value="1"/>
</dbReference>
<dbReference type="InterPro" id="IPR009770">
    <property type="entry name" value="HGLS"/>
</dbReference>
<dbReference type="Gene3D" id="3.10.180.50">
    <property type="match status" value="1"/>
</dbReference>
<evidence type="ECO:0000256" key="6">
    <source>
        <dbReference type="ARBA" id="ARBA00035023"/>
    </source>
</evidence>
<organism evidence="8 9">
    <name type="scientific">Shewanella yunxiaonensis</name>
    <dbReference type="NCBI Taxonomy" id="2829809"/>
    <lineage>
        <taxon>Bacteria</taxon>
        <taxon>Pseudomonadati</taxon>
        <taxon>Pseudomonadota</taxon>
        <taxon>Gammaproteobacteria</taxon>
        <taxon>Alteromonadales</taxon>
        <taxon>Shewanellaceae</taxon>
        <taxon>Shewanella</taxon>
    </lineage>
</organism>
<dbReference type="Proteomes" id="UP000679575">
    <property type="component" value="Chromosome"/>
</dbReference>
<evidence type="ECO:0000256" key="2">
    <source>
        <dbReference type="ARBA" id="ARBA00022964"/>
    </source>
</evidence>
<dbReference type="EC" id="1.13.11.93" evidence="6"/>
<dbReference type="CDD" id="cd16350">
    <property type="entry name" value="VOC_like"/>
    <property type="match status" value="1"/>
</dbReference>
<proteinExistence type="inferred from homology"/>
<accession>A0ABX7YSG1</accession>
<evidence type="ECO:0000256" key="5">
    <source>
        <dbReference type="ARBA" id="ARBA00035013"/>
    </source>
</evidence>
<dbReference type="PANTHER" id="PTHR31136:SF5">
    <property type="entry name" value="2-OXOADIPATE DIOXYGENASE_DECARBOXYLASE, CHLOROPLASTIC"/>
    <property type="match status" value="1"/>
</dbReference>
<keyword evidence="4" id="KW-0408">Iron</keyword>
<evidence type="ECO:0000313" key="8">
    <source>
        <dbReference type="EMBL" id="QUN05315.1"/>
    </source>
</evidence>
<evidence type="ECO:0000256" key="1">
    <source>
        <dbReference type="ARBA" id="ARBA00001954"/>
    </source>
</evidence>
<dbReference type="Pfam" id="PF07063">
    <property type="entry name" value="HGLS"/>
    <property type="match status" value="1"/>
</dbReference>
<evidence type="ECO:0000256" key="4">
    <source>
        <dbReference type="ARBA" id="ARBA00023004"/>
    </source>
</evidence>
<keyword evidence="9" id="KW-1185">Reference proteome</keyword>
<evidence type="ECO:0000256" key="7">
    <source>
        <dbReference type="ARBA" id="ARBA00035045"/>
    </source>
</evidence>
<comment type="similarity">
    <text evidence="5">Belongs to the 2-oxoadipate dioxygenase/decarboxylase family.</text>
</comment>